<dbReference type="OrthoDB" id="1247025at2"/>
<keyword evidence="1" id="KW-1133">Transmembrane helix</keyword>
<name>A0A1G9PQG9_9FLAO</name>
<evidence type="ECO:0000256" key="1">
    <source>
        <dbReference type="SAM" id="Phobius"/>
    </source>
</evidence>
<keyword evidence="1" id="KW-0812">Transmembrane</keyword>
<evidence type="ECO:0000313" key="2">
    <source>
        <dbReference type="EMBL" id="SDM01078.1"/>
    </source>
</evidence>
<dbReference type="EMBL" id="FNGV01000004">
    <property type="protein sequence ID" value="SDM01078.1"/>
    <property type="molecule type" value="Genomic_DNA"/>
</dbReference>
<proteinExistence type="predicted"/>
<reference evidence="3" key="1">
    <citation type="submission" date="2016-10" db="EMBL/GenBank/DDBJ databases">
        <authorList>
            <person name="Varghese N."/>
            <person name="Submissions S."/>
        </authorList>
    </citation>
    <scope>NUCLEOTIDE SEQUENCE [LARGE SCALE GENOMIC DNA]</scope>
    <source>
        <strain evidence="3">DSM 19886</strain>
    </source>
</reference>
<dbReference type="AlphaFoldDB" id="A0A1G9PQG9"/>
<dbReference type="STRING" id="192904.SAMN04488514_104105"/>
<dbReference type="RefSeq" id="WP_089888438.1">
    <property type="nucleotide sequence ID" value="NZ_FNGV01000004.1"/>
</dbReference>
<sequence>MAPSKFEKHIKKTLQEREIRPSANAWDRISGQLEASEKPKSKGYYWYGIAASIIGLLLVSVWYLIDEKLPDAPQIVVKEKSANPATQELPTSKVVLEDKTMEDNTETKKIGESKNTIKVAVLPEIEPELKKPIAIVAKPSVQLEKLTIVPKGSDELINSKINEIAVQVGRLEMENRVVTDGEIDALLLKAHQEILENNIFRKDSSVDAMALLADVENELDKSFRDEIFDALKNGLLKVRTAVADRNK</sequence>
<gene>
    <name evidence="2" type="ORF">SAMN04488514_104105</name>
</gene>
<evidence type="ECO:0000313" key="3">
    <source>
        <dbReference type="Proteomes" id="UP000199440"/>
    </source>
</evidence>
<keyword evidence="1" id="KW-0472">Membrane</keyword>
<accession>A0A1G9PQG9</accession>
<dbReference type="Proteomes" id="UP000199440">
    <property type="component" value="Unassembled WGS sequence"/>
</dbReference>
<protein>
    <submittedName>
        <fullName evidence="2">Uncharacterized protein</fullName>
    </submittedName>
</protein>
<keyword evidence="3" id="KW-1185">Reference proteome</keyword>
<organism evidence="2 3">
    <name type="scientific">Kriegella aquimaris</name>
    <dbReference type="NCBI Taxonomy" id="192904"/>
    <lineage>
        <taxon>Bacteria</taxon>
        <taxon>Pseudomonadati</taxon>
        <taxon>Bacteroidota</taxon>
        <taxon>Flavobacteriia</taxon>
        <taxon>Flavobacteriales</taxon>
        <taxon>Flavobacteriaceae</taxon>
        <taxon>Kriegella</taxon>
    </lineage>
</organism>
<feature type="transmembrane region" description="Helical" evidence="1">
    <location>
        <begin position="44"/>
        <end position="65"/>
    </location>
</feature>